<accession>A0A6P7PDL1</accession>
<feature type="region of interest" description="Disordered" evidence="2">
    <location>
        <begin position="273"/>
        <end position="353"/>
    </location>
</feature>
<feature type="region of interest" description="Disordered" evidence="2">
    <location>
        <begin position="385"/>
        <end position="492"/>
    </location>
</feature>
<dbReference type="Gene3D" id="1.20.58.2190">
    <property type="match status" value="1"/>
</dbReference>
<feature type="compositionally biased region" description="Polar residues" evidence="2">
    <location>
        <begin position="329"/>
        <end position="353"/>
    </location>
</feature>
<dbReference type="AlphaFoldDB" id="A0A6P7PDL1"/>
<dbReference type="Pfam" id="PF21388">
    <property type="entry name" value="SPATA2_PUB-like"/>
    <property type="match status" value="1"/>
</dbReference>
<dbReference type="GeneID" id="114870462"/>
<proteinExistence type="inferred from homology"/>
<feature type="domain" description="Spermatogenesis-associated protein 2 PUB-like" evidence="3">
    <location>
        <begin position="55"/>
        <end position="201"/>
    </location>
</feature>
<dbReference type="PANTHER" id="PTHR15326:SF9">
    <property type="entry name" value="SPERMATOGENESIS-ASSOCIATED PROTEIN 2"/>
    <property type="match status" value="1"/>
</dbReference>
<name>A0A6P7PDL1_BETSP</name>
<sequence>MKDGTGADDPAELSRQELCGAYVNFYRQLCKEVGPCRDDWLLGRTAQYVVREPQSTDAFTVFRFYHAVSDGLDALGADCKRYLLAFIKAAELLETLCVNLFLQPWKKEIRTVKTFTGPFVYCLLPVLNSSTIKSVLASIGYLPHGDTSSEFTLSEDANPDKAMQVGFELLLARVECYHFLELLEKDQLGPQEWMEVLQRRAGQRKTRKPSDRKTAEPQEEETTNKEEANVKDIQRIPLYSCPDARPPQPKPRRGLVNTDPSLMEMQRTYPDLAFRGRPLVSDKPRPANTSWNSTKDAHTADNKTAAVCSENYSNKAPDTRSGGVPDPGSTASSINGPSGPQVPSQVTPQTLGWEQCQTAADNNLLKPEHSLLSSVDEEQDLRDLAHRMGQNHEAGEEVKNPTTDKKTWKKEKNLRKPVTETTPLPSCDASRCTRPSQMDPTPLKEPKQPGRVHFSHGTILSAGQQGDGSGADPGQGEERMAHSFVFIKSYKK</sequence>
<feature type="region of interest" description="Disordered" evidence="2">
    <location>
        <begin position="199"/>
        <end position="261"/>
    </location>
</feature>
<dbReference type="InterPro" id="IPR048839">
    <property type="entry name" value="SPATA2_PUB-like"/>
</dbReference>
<dbReference type="GO" id="GO:0005737">
    <property type="term" value="C:cytoplasm"/>
    <property type="evidence" value="ECO:0007669"/>
    <property type="project" value="TreeGrafter"/>
</dbReference>
<feature type="compositionally biased region" description="Basic and acidic residues" evidence="2">
    <location>
        <begin position="393"/>
        <end position="406"/>
    </location>
</feature>
<gene>
    <name evidence="5" type="primary">si:ch211-189a15.5</name>
</gene>
<organism evidence="4 5">
    <name type="scientific">Betta splendens</name>
    <name type="common">Siamese fighting fish</name>
    <dbReference type="NCBI Taxonomy" id="158456"/>
    <lineage>
        <taxon>Eukaryota</taxon>
        <taxon>Metazoa</taxon>
        <taxon>Chordata</taxon>
        <taxon>Craniata</taxon>
        <taxon>Vertebrata</taxon>
        <taxon>Euteleostomi</taxon>
        <taxon>Actinopterygii</taxon>
        <taxon>Neopterygii</taxon>
        <taxon>Teleostei</taxon>
        <taxon>Neoteleostei</taxon>
        <taxon>Acanthomorphata</taxon>
        <taxon>Anabantaria</taxon>
        <taxon>Anabantiformes</taxon>
        <taxon>Anabantoidei</taxon>
        <taxon>Osphronemidae</taxon>
        <taxon>Betta</taxon>
    </lineage>
</organism>
<evidence type="ECO:0000259" key="3">
    <source>
        <dbReference type="Pfam" id="PF21388"/>
    </source>
</evidence>
<evidence type="ECO:0000313" key="5">
    <source>
        <dbReference type="RefSeq" id="XP_029030912.1"/>
    </source>
</evidence>
<feature type="compositionally biased region" description="Basic and acidic residues" evidence="2">
    <location>
        <begin position="208"/>
        <end position="234"/>
    </location>
</feature>
<dbReference type="RefSeq" id="XP_029030912.1">
    <property type="nucleotide sequence ID" value="XM_029175079.3"/>
</dbReference>
<dbReference type="OrthoDB" id="9837000at2759"/>
<protein>
    <submittedName>
        <fullName evidence="5">Spermatogenesis-associated protein 2</fullName>
    </submittedName>
</protein>
<keyword evidence="4" id="KW-1185">Reference proteome</keyword>
<dbReference type="KEGG" id="bspl:114870462"/>
<dbReference type="FunCoup" id="A0A6P7PDL1">
    <property type="interactions" value="1"/>
</dbReference>
<dbReference type="PANTHER" id="PTHR15326">
    <property type="entry name" value="SPERMATOGENESIS-ASSOCIATED PROTEIN 2/TAMOZHENNIC"/>
    <property type="match status" value="1"/>
</dbReference>
<dbReference type="Proteomes" id="UP000515150">
    <property type="component" value="Chromosome 15"/>
</dbReference>
<dbReference type="InParanoid" id="A0A6P7PDL1"/>
<comment type="similarity">
    <text evidence="1">Belongs to the SPATA2 family.</text>
</comment>
<evidence type="ECO:0000256" key="2">
    <source>
        <dbReference type="SAM" id="MobiDB-lite"/>
    </source>
</evidence>
<reference evidence="5" key="1">
    <citation type="submission" date="2025-08" db="UniProtKB">
        <authorList>
            <consortium name="RefSeq"/>
        </authorList>
    </citation>
    <scope>IDENTIFICATION</scope>
</reference>
<evidence type="ECO:0000313" key="4">
    <source>
        <dbReference type="Proteomes" id="UP000515150"/>
    </source>
</evidence>
<evidence type="ECO:0000256" key="1">
    <source>
        <dbReference type="ARBA" id="ARBA00038142"/>
    </source>
</evidence>